<gene>
    <name evidence="1" type="ORF">DERP_006207</name>
</gene>
<protein>
    <submittedName>
        <fullName evidence="1">Uncharacterized protein</fullName>
    </submittedName>
</protein>
<evidence type="ECO:0000313" key="2">
    <source>
        <dbReference type="Proteomes" id="UP000887458"/>
    </source>
</evidence>
<name>A0ABQ8IXR4_DERPT</name>
<dbReference type="EMBL" id="NJHN03000099">
    <property type="protein sequence ID" value="KAH9415118.1"/>
    <property type="molecule type" value="Genomic_DNA"/>
</dbReference>
<comment type="caution">
    <text evidence="1">The sequence shown here is derived from an EMBL/GenBank/DDBJ whole genome shotgun (WGS) entry which is preliminary data.</text>
</comment>
<dbReference type="Proteomes" id="UP000887458">
    <property type="component" value="Unassembled WGS sequence"/>
</dbReference>
<reference evidence="1 2" key="1">
    <citation type="journal article" date="2018" name="J. Allergy Clin. Immunol.">
        <title>High-quality assembly of Dermatophagoides pteronyssinus genome and transcriptome reveals a wide range of novel allergens.</title>
        <authorList>
            <person name="Liu X.Y."/>
            <person name="Yang K.Y."/>
            <person name="Wang M.Q."/>
            <person name="Kwok J.S."/>
            <person name="Zeng X."/>
            <person name="Yang Z."/>
            <person name="Xiao X.J."/>
            <person name="Lau C.P."/>
            <person name="Li Y."/>
            <person name="Huang Z.M."/>
            <person name="Ba J.G."/>
            <person name="Yim A.K."/>
            <person name="Ouyang C.Y."/>
            <person name="Ngai S.M."/>
            <person name="Chan T.F."/>
            <person name="Leung E.L."/>
            <person name="Liu L."/>
            <person name="Liu Z.G."/>
            <person name="Tsui S.K."/>
        </authorList>
    </citation>
    <scope>NUCLEOTIDE SEQUENCE [LARGE SCALE GENOMIC DNA]</scope>
    <source>
        <strain evidence="1">Derp</strain>
    </source>
</reference>
<proteinExistence type="predicted"/>
<evidence type="ECO:0000313" key="1">
    <source>
        <dbReference type="EMBL" id="KAH9415118.1"/>
    </source>
</evidence>
<organism evidence="1 2">
    <name type="scientific">Dermatophagoides pteronyssinus</name>
    <name type="common">European house dust mite</name>
    <dbReference type="NCBI Taxonomy" id="6956"/>
    <lineage>
        <taxon>Eukaryota</taxon>
        <taxon>Metazoa</taxon>
        <taxon>Ecdysozoa</taxon>
        <taxon>Arthropoda</taxon>
        <taxon>Chelicerata</taxon>
        <taxon>Arachnida</taxon>
        <taxon>Acari</taxon>
        <taxon>Acariformes</taxon>
        <taxon>Sarcoptiformes</taxon>
        <taxon>Astigmata</taxon>
        <taxon>Psoroptidia</taxon>
        <taxon>Analgoidea</taxon>
        <taxon>Pyroglyphidae</taxon>
        <taxon>Dermatophagoidinae</taxon>
        <taxon>Dermatophagoides</taxon>
    </lineage>
</organism>
<sequence length="93" mass="10155">MHSFFTTIQSIKFDNNNKREMGKLRVLLLQKTPSTIGVNANSTTPLASPDSLRINNNGSAILVAPADSPNNVILLRFPPNFSIFACIHCNAIT</sequence>
<keyword evidence="2" id="KW-1185">Reference proteome</keyword>
<reference evidence="1 2" key="2">
    <citation type="journal article" date="2022" name="Mol. Biol. Evol.">
        <title>Comparative Genomics Reveals Insights into the Divergent Evolution of Astigmatic Mites and Household Pest Adaptations.</title>
        <authorList>
            <person name="Xiong Q."/>
            <person name="Wan A.T."/>
            <person name="Liu X."/>
            <person name="Fung C.S."/>
            <person name="Xiao X."/>
            <person name="Malainual N."/>
            <person name="Hou J."/>
            <person name="Wang L."/>
            <person name="Wang M."/>
            <person name="Yang K.Y."/>
            <person name="Cui Y."/>
            <person name="Leung E.L."/>
            <person name="Nong W."/>
            <person name="Shin S.K."/>
            <person name="Au S.W."/>
            <person name="Jeong K.Y."/>
            <person name="Chew F.T."/>
            <person name="Hui J.H."/>
            <person name="Leung T.F."/>
            <person name="Tungtrongchitr A."/>
            <person name="Zhong N."/>
            <person name="Liu Z."/>
            <person name="Tsui S.K."/>
        </authorList>
    </citation>
    <scope>NUCLEOTIDE SEQUENCE [LARGE SCALE GENOMIC DNA]</scope>
    <source>
        <strain evidence="1">Derp</strain>
    </source>
</reference>
<accession>A0ABQ8IXR4</accession>